<evidence type="ECO:0000256" key="6">
    <source>
        <dbReference type="ARBA" id="ARBA00022840"/>
    </source>
</evidence>
<dbReference type="Proteomes" id="UP001500866">
    <property type="component" value="Unassembled WGS sequence"/>
</dbReference>
<evidence type="ECO:0000256" key="5">
    <source>
        <dbReference type="ARBA" id="ARBA00022741"/>
    </source>
</evidence>
<comment type="catalytic activity">
    <reaction evidence="9">
        <text>(6S)-5,6,7,8-tetrahydrofolyl-(gamma-L-Glu)(n) + L-glutamate + ATP = (6S)-5,6,7,8-tetrahydrofolyl-(gamma-L-Glu)(n+1) + ADP + phosphate + H(+)</text>
        <dbReference type="Rhea" id="RHEA:10580"/>
        <dbReference type="Rhea" id="RHEA-COMP:14738"/>
        <dbReference type="Rhea" id="RHEA-COMP:14740"/>
        <dbReference type="ChEBI" id="CHEBI:15378"/>
        <dbReference type="ChEBI" id="CHEBI:29985"/>
        <dbReference type="ChEBI" id="CHEBI:30616"/>
        <dbReference type="ChEBI" id="CHEBI:43474"/>
        <dbReference type="ChEBI" id="CHEBI:141005"/>
        <dbReference type="ChEBI" id="CHEBI:456216"/>
        <dbReference type="EC" id="6.3.2.17"/>
    </reaction>
</comment>
<gene>
    <name evidence="13" type="primary">folC</name>
    <name evidence="13" type="ORF">GCM10009001_17810</name>
</gene>
<dbReference type="InterPro" id="IPR001645">
    <property type="entry name" value="Folylpolyglutamate_synth"/>
</dbReference>
<keyword evidence="3 10" id="KW-0436">Ligase</keyword>
<protein>
    <recommendedName>
        <fullName evidence="2">tetrahydrofolate synthase</fullName>
        <ecNumber evidence="2">6.3.2.17</ecNumber>
    </recommendedName>
    <alternativeName>
        <fullName evidence="8">Tetrahydrofolylpolyglutamate synthase</fullName>
    </alternativeName>
</protein>
<evidence type="ECO:0000256" key="4">
    <source>
        <dbReference type="ARBA" id="ARBA00022723"/>
    </source>
</evidence>
<comment type="caution">
    <text evidence="13">The sequence shown here is derived from an EMBL/GenBank/DDBJ whole genome shotgun (WGS) entry which is preliminary data.</text>
</comment>
<dbReference type="SUPFAM" id="SSF53623">
    <property type="entry name" value="MurD-like peptide ligases, catalytic domain"/>
    <property type="match status" value="1"/>
</dbReference>
<organism evidence="13 14">
    <name type="scientific">Virgibacillus siamensis</name>
    <dbReference type="NCBI Taxonomy" id="480071"/>
    <lineage>
        <taxon>Bacteria</taxon>
        <taxon>Bacillati</taxon>
        <taxon>Bacillota</taxon>
        <taxon>Bacilli</taxon>
        <taxon>Bacillales</taxon>
        <taxon>Bacillaceae</taxon>
        <taxon>Virgibacillus</taxon>
    </lineage>
</organism>
<evidence type="ECO:0000256" key="2">
    <source>
        <dbReference type="ARBA" id="ARBA00013025"/>
    </source>
</evidence>
<evidence type="ECO:0000259" key="11">
    <source>
        <dbReference type="Pfam" id="PF02875"/>
    </source>
</evidence>
<evidence type="ECO:0000313" key="13">
    <source>
        <dbReference type="EMBL" id="GAA0601475.1"/>
    </source>
</evidence>
<feature type="domain" description="Mur ligase C-terminal" evidence="11">
    <location>
        <begin position="297"/>
        <end position="410"/>
    </location>
</feature>
<dbReference type="InterPro" id="IPR036565">
    <property type="entry name" value="Mur-like_cat_sf"/>
</dbReference>
<evidence type="ECO:0000259" key="12">
    <source>
        <dbReference type="Pfam" id="PF08245"/>
    </source>
</evidence>
<dbReference type="EC" id="6.3.2.17" evidence="2"/>
<comment type="similarity">
    <text evidence="1 10">Belongs to the folylpolyglutamate synthase family.</text>
</comment>
<sequence>MFSDFQQVEDFFDERKIYGMKPGLDRIRKLLQMLGNPQNKVRAIHVAGTNGKGSTVYFLKNALIANGYNVGVFTSPSLEGIRGHIMKNDAILPEADFIEVMNIILPFVEKLDQADNYPTEFEIITVAALIYFADNVDIALIEAGMGGRMDTTNCFIPMISVITNVEEDHMAFLGKTKSSIAYHKAGIIKEFKPVVVGEMDTDALKVIEKEAMEKKAPVYQFLRDFNYLLTEHHLAGMSFEWIKNSGSKWNVTLNMDGEHQVKNASLAIMALTELEQCGYELDWQRCLLGLSRTRIPGRFEHICPSMVLDGAHNPAGIDAFIRTLSKDNTENKHLIFAAFRDKDLSKMLGKLSAHFSTVTVTTFVHPRAASCNELLTASHQDNLKVMGNWKEAIDLIPESDPSSCWYVTGSLHFIASVRNYVVHKQEYQQRWQNV</sequence>
<evidence type="ECO:0000256" key="7">
    <source>
        <dbReference type="ARBA" id="ARBA00022842"/>
    </source>
</evidence>
<keyword evidence="5 10" id="KW-0547">Nucleotide-binding</keyword>
<name>A0ABN1G0A2_9BACI</name>
<dbReference type="Gene3D" id="3.40.1190.10">
    <property type="entry name" value="Mur-like, catalytic domain"/>
    <property type="match status" value="1"/>
</dbReference>
<accession>A0ABN1G0A2</accession>
<dbReference type="NCBIfam" id="TIGR01499">
    <property type="entry name" value="folC"/>
    <property type="match status" value="1"/>
</dbReference>
<keyword evidence="4" id="KW-0479">Metal-binding</keyword>
<keyword evidence="6 10" id="KW-0067">ATP-binding</keyword>
<reference evidence="13 14" key="1">
    <citation type="journal article" date="2019" name="Int. J. Syst. Evol. Microbiol.">
        <title>The Global Catalogue of Microorganisms (GCM) 10K type strain sequencing project: providing services to taxonomists for standard genome sequencing and annotation.</title>
        <authorList>
            <consortium name="The Broad Institute Genomics Platform"/>
            <consortium name="The Broad Institute Genome Sequencing Center for Infectious Disease"/>
            <person name="Wu L."/>
            <person name="Ma J."/>
        </authorList>
    </citation>
    <scope>NUCLEOTIDE SEQUENCE [LARGE SCALE GENOMIC DNA]</scope>
    <source>
        <strain evidence="13 14">JCM 15395</strain>
    </source>
</reference>
<dbReference type="InterPro" id="IPR013221">
    <property type="entry name" value="Mur_ligase_cen"/>
</dbReference>
<proteinExistence type="inferred from homology"/>
<dbReference type="PIRSF" id="PIRSF001563">
    <property type="entry name" value="Folylpolyglu_synth"/>
    <property type="match status" value="1"/>
</dbReference>
<keyword evidence="7" id="KW-0460">Magnesium</keyword>
<dbReference type="Gene3D" id="3.90.190.20">
    <property type="entry name" value="Mur ligase, C-terminal domain"/>
    <property type="match status" value="1"/>
</dbReference>
<evidence type="ECO:0000256" key="3">
    <source>
        <dbReference type="ARBA" id="ARBA00022598"/>
    </source>
</evidence>
<evidence type="ECO:0000256" key="10">
    <source>
        <dbReference type="PIRNR" id="PIRNR001563"/>
    </source>
</evidence>
<dbReference type="RefSeq" id="WP_343812240.1">
    <property type="nucleotide sequence ID" value="NZ_BAAADS010000012.1"/>
</dbReference>
<dbReference type="PANTHER" id="PTHR11136:SF0">
    <property type="entry name" value="DIHYDROFOLATE SYNTHETASE-RELATED"/>
    <property type="match status" value="1"/>
</dbReference>
<dbReference type="Pfam" id="PF08245">
    <property type="entry name" value="Mur_ligase_M"/>
    <property type="match status" value="1"/>
</dbReference>
<dbReference type="Pfam" id="PF02875">
    <property type="entry name" value="Mur_ligase_C"/>
    <property type="match status" value="1"/>
</dbReference>
<evidence type="ECO:0000256" key="9">
    <source>
        <dbReference type="ARBA" id="ARBA00047493"/>
    </source>
</evidence>
<dbReference type="PANTHER" id="PTHR11136">
    <property type="entry name" value="FOLYLPOLYGLUTAMATE SYNTHASE-RELATED"/>
    <property type="match status" value="1"/>
</dbReference>
<dbReference type="InterPro" id="IPR036615">
    <property type="entry name" value="Mur_ligase_C_dom_sf"/>
</dbReference>
<dbReference type="InterPro" id="IPR004101">
    <property type="entry name" value="Mur_ligase_C"/>
</dbReference>
<evidence type="ECO:0000313" key="14">
    <source>
        <dbReference type="Proteomes" id="UP001500866"/>
    </source>
</evidence>
<evidence type="ECO:0000256" key="1">
    <source>
        <dbReference type="ARBA" id="ARBA00008276"/>
    </source>
</evidence>
<dbReference type="EMBL" id="BAAADS010000012">
    <property type="protein sequence ID" value="GAA0601475.1"/>
    <property type="molecule type" value="Genomic_DNA"/>
</dbReference>
<keyword evidence="14" id="KW-1185">Reference proteome</keyword>
<evidence type="ECO:0000256" key="8">
    <source>
        <dbReference type="ARBA" id="ARBA00030592"/>
    </source>
</evidence>
<dbReference type="SUPFAM" id="SSF53244">
    <property type="entry name" value="MurD-like peptide ligases, peptide-binding domain"/>
    <property type="match status" value="1"/>
</dbReference>
<feature type="domain" description="Mur ligase central" evidence="12">
    <location>
        <begin position="46"/>
        <end position="270"/>
    </location>
</feature>